<proteinExistence type="predicted"/>
<protein>
    <submittedName>
        <fullName evidence="1">Uncharacterized protein</fullName>
    </submittedName>
</protein>
<evidence type="ECO:0000313" key="2">
    <source>
        <dbReference type="Proteomes" id="UP000488295"/>
    </source>
</evidence>
<sequence>MINILCPVDVKTGGTELLHQLAFQLNQLNVRAQIVYYGKDSNVKPVRAFEKYINNNWIKESEVSESDKNIFIIPETGLSEFNKFNHGKKYIWWLSVDNFYGSGFNGYKRINDMLRKTGIYHSIGGIIKGRIKNYKKEIKSADFHLFQSYYADNFLSENGIPENKRTYLSDYINDLYVEKSTTALEHLRSNVVLYNPKKGFNFTQKIINQSPSWIKWVPLINMSNEEVYQNLISGKLYIDFGNHPGKDRFPREAAISGCCILTDKKGSAAYHKDVPILEKYKFEDKDENINQIIERMEFCLTNYSAAINDFKEYREYIKQEKQTFKNDVSRIFK</sequence>
<organism evidence="1 2">
    <name type="scientific">Lactobacillus johnsonii</name>
    <dbReference type="NCBI Taxonomy" id="33959"/>
    <lineage>
        <taxon>Bacteria</taxon>
        <taxon>Bacillati</taxon>
        <taxon>Bacillota</taxon>
        <taxon>Bacilli</taxon>
        <taxon>Lactobacillales</taxon>
        <taxon>Lactobacillaceae</taxon>
        <taxon>Lactobacillus</taxon>
    </lineage>
</organism>
<comment type="caution">
    <text evidence="1">The sequence shown here is derived from an EMBL/GenBank/DDBJ whole genome shotgun (WGS) entry which is preliminary data.</text>
</comment>
<accession>A0A9X4XBV4</accession>
<dbReference type="RefSeq" id="WP_155692494.1">
    <property type="nucleotide sequence ID" value="NZ_WKKC01000010.1"/>
</dbReference>
<gene>
    <name evidence="1" type="ORF">GJU95_04265</name>
</gene>
<dbReference type="Proteomes" id="UP000488295">
    <property type="component" value="Unassembled WGS sequence"/>
</dbReference>
<name>A0A9X4XBV4_LACJH</name>
<evidence type="ECO:0000313" key="1">
    <source>
        <dbReference type="EMBL" id="MTE02988.1"/>
    </source>
</evidence>
<reference evidence="1 2" key="1">
    <citation type="submission" date="2019-11" db="EMBL/GenBank/DDBJ databases">
        <title>Gastrointestinal microbiota of Peromyscus leucopus.</title>
        <authorList>
            <person name="Milovic A."/>
            <person name="Bassam K."/>
            <person name="Barbour A.G."/>
        </authorList>
    </citation>
    <scope>NUCLEOTIDE SEQUENCE [LARGE SCALE GENOMIC DNA]</scope>
    <source>
        <strain evidence="1 2">LL8</strain>
    </source>
</reference>
<dbReference type="AlphaFoldDB" id="A0A9X4XBV4"/>
<dbReference type="EMBL" id="WKKC01000010">
    <property type="protein sequence ID" value="MTE02988.1"/>
    <property type="molecule type" value="Genomic_DNA"/>
</dbReference>